<protein>
    <submittedName>
        <fullName evidence="1">Uncharacterized protein</fullName>
    </submittedName>
</protein>
<name>A0A2P2N8L8_RHIMU</name>
<sequence length="48" mass="5309">MLLSSVVSVPLVYAPKVMIWLLMTTQLKISCADRYGPNILKGKIDMLG</sequence>
<dbReference type="EMBL" id="GGEC01058354">
    <property type="protein sequence ID" value="MBX38838.1"/>
    <property type="molecule type" value="Transcribed_RNA"/>
</dbReference>
<organism evidence="1">
    <name type="scientific">Rhizophora mucronata</name>
    <name type="common">Asiatic mangrove</name>
    <dbReference type="NCBI Taxonomy" id="61149"/>
    <lineage>
        <taxon>Eukaryota</taxon>
        <taxon>Viridiplantae</taxon>
        <taxon>Streptophyta</taxon>
        <taxon>Embryophyta</taxon>
        <taxon>Tracheophyta</taxon>
        <taxon>Spermatophyta</taxon>
        <taxon>Magnoliopsida</taxon>
        <taxon>eudicotyledons</taxon>
        <taxon>Gunneridae</taxon>
        <taxon>Pentapetalae</taxon>
        <taxon>rosids</taxon>
        <taxon>fabids</taxon>
        <taxon>Malpighiales</taxon>
        <taxon>Rhizophoraceae</taxon>
        <taxon>Rhizophora</taxon>
    </lineage>
</organism>
<accession>A0A2P2N8L8</accession>
<reference evidence="1" key="1">
    <citation type="submission" date="2018-02" db="EMBL/GenBank/DDBJ databases">
        <title>Rhizophora mucronata_Transcriptome.</title>
        <authorList>
            <person name="Meera S.P."/>
            <person name="Sreeshan A."/>
            <person name="Augustine A."/>
        </authorList>
    </citation>
    <scope>NUCLEOTIDE SEQUENCE</scope>
    <source>
        <tissue evidence="1">Leaf</tissue>
    </source>
</reference>
<dbReference type="AlphaFoldDB" id="A0A2P2N8L8"/>
<proteinExistence type="predicted"/>
<evidence type="ECO:0000313" key="1">
    <source>
        <dbReference type="EMBL" id="MBX38838.1"/>
    </source>
</evidence>